<keyword evidence="11" id="KW-0949">S-adenosyl-L-methionine</keyword>
<dbReference type="GO" id="GO:0005968">
    <property type="term" value="C:Rab-protein geranylgeranyltransferase complex"/>
    <property type="evidence" value="ECO:0007669"/>
    <property type="project" value="TreeGrafter"/>
</dbReference>
<dbReference type="EMBL" id="HAAD01004509">
    <property type="protein sequence ID" value="CDG70741.1"/>
    <property type="molecule type" value="mRNA"/>
</dbReference>
<accession>T2MF58</accession>
<feature type="domain" description="Prenyltransferase alpha-alpha toroid" evidence="23">
    <location>
        <begin position="235"/>
        <end position="477"/>
    </location>
</feature>
<evidence type="ECO:0000259" key="23">
    <source>
        <dbReference type="Pfam" id="PF00432"/>
    </source>
</evidence>
<evidence type="ECO:0000256" key="22">
    <source>
        <dbReference type="ARBA" id="ARBA00049202"/>
    </source>
</evidence>
<evidence type="ECO:0000256" key="2">
    <source>
        <dbReference type="ARBA" id="ARBA00004797"/>
    </source>
</evidence>
<dbReference type="Pfam" id="PF02676">
    <property type="entry name" value="TYW3"/>
    <property type="match status" value="1"/>
</dbReference>
<dbReference type="EC" id="2.1.1.282" evidence="6"/>
<evidence type="ECO:0000256" key="16">
    <source>
        <dbReference type="ARBA" id="ARBA00025378"/>
    </source>
</evidence>
<dbReference type="UniPathway" id="UPA00375"/>
<evidence type="ECO:0000256" key="6">
    <source>
        <dbReference type="ARBA" id="ARBA00012750"/>
    </source>
</evidence>
<dbReference type="Pfam" id="PF00432">
    <property type="entry name" value="Prenyltrans"/>
    <property type="match status" value="1"/>
</dbReference>
<comment type="similarity">
    <text evidence="3">Belongs to the protein prenyltransferase subunit beta family.</text>
</comment>
<evidence type="ECO:0000259" key="24">
    <source>
        <dbReference type="Pfam" id="PF02676"/>
    </source>
</evidence>
<dbReference type="GO" id="GO:0008033">
    <property type="term" value="P:tRNA processing"/>
    <property type="evidence" value="ECO:0007669"/>
    <property type="project" value="UniProtKB-KW"/>
</dbReference>
<evidence type="ECO:0000256" key="8">
    <source>
        <dbReference type="ARBA" id="ARBA00022602"/>
    </source>
</evidence>
<evidence type="ECO:0000256" key="21">
    <source>
        <dbReference type="ARBA" id="ARBA00047658"/>
    </source>
</evidence>
<comment type="cofactor">
    <cofactor evidence="1">
        <name>Zn(2+)</name>
        <dbReference type="ChEBI" id="CHEBI:29105"/>
    </cofactor>
</comment>
<dbReference type="PANTHER" id="PTHR11774">
    <property type="entry name" value="GERANYLGERANYL TRANSFERASE TYPE BETA SUBUNIT"/>
    <property type="match status" value="1"/>
</dbReference>
<dbReference type="GO" id="GO:0072657">
    <property type="term" value="P:protein localization to membrane"/>
    <property type="evidence" value="ECO:0007669"/>
    <property type="project" value="UniProtKB-ARBA"/>
</dbReference>
<dbReference type="GO" id="GO:0004663">
    <property type="term" value="F:Rab geranylgeranyltransferase activity"/>
    <property type="evidence" value="ECO:0007669"/>
    <property type="project" value="UniProtKB-EC"/>
</dbReference>
<dbReference type="SUPFAM" id="SSF111278">
    <property type="entry name" value="SSo0622-like"/>
    <property type="match status" value="1"/>
</dbReference>
<evidence type="ECO:0000256" key="20">
    <source>
        <dbReference type="ARBA" id="ARBA00032766"/>
    </source>
</evidence>
<keyword evidence="9" id="KW-0489">Methyltransferase</keyword>
<evidence type="ECO:0000256" key="10">
    <source>
        <dbReference type="ARBA" id="ARBA00022679"/>
    </source>
</evidence>
<evidence type="ECO:0000256" key="4">
    <source>
        <dbReference type="ARBA" id="ARBA00011355"/>
    </source>
</evidence>
<keyword evidence="15" id="KW-0862">Zinc</keyword>
<evidence type="ECO:0000256" key="13">
    <source>
        <dbReference type="ARBA" id="ARBA00022723"/>
    </source>
</evidence>
<evidence type="ECO:0000256" key="7">
    <source>
        <dbReference type="ARBA" id="ARBA00016536"/>
    </source>
</evidence>
<dbReference type="PANTHER" id="PTHR11774:SF11">
    <property type="entry name" value="GERANYLGERANYL TRANSFERASE TYPE-2 SUBUNIT BETA"/>
    <property type="match status" value="1"/>
</dbReference>
<evidence type="ECO:0000256" key="5">
    <source>
        <dbReference type="ARBA" id="ARBA00012656"/>
    </source>
</evidence>
<dbReference type="GO" id="GO:0046872">
    <property type="term" value="F:metal ion binding"/>
    <property type="evidence" value="ECO:0007669"/>
    <property type="project" value="UniProtKB-KW"/>
</dbReference>
<dbReference type="GO" id="GO:0008168">
    <property type="term" value="F:methyltransferase activity"/>
    <property type="evidence" value="ECO:0007669"/>
    <property type="project" value="UniProtKB-KW"/>
</dbReference>
<dbReference type="Gene3D" id="3.30.1960.10">
    <property type="entry name" value="tRNA wybutosine-synthesizing-like"/>
    <property type="match status" value="1"/>
</dbReference>
<evidence type="ECO:0000256" key="18">
    <source>
        <dbReference type="ARBA" id="ARBA00031218"/>
    </source>
</evidence>
<dbReference type="CDD" id="cd02894">
    <property type="entry name" value="GGTase-II"/>
    <property type="match status" value="1"/>
</dbReference>
<keyword evidence="8" id="KW-0637">Prenyltransferase</keyword>
<keyword evidence="10 25" id="KW-0808">Transferase</keyword>
<evidence type="ECO:0000313" key="25">
    <source>
        <dbReference type="EMBL" id="CDG70741.1"/>
    </source>
</evidence>
<evidence type="ECO:0000256" key="14">
    <source>
        <dbReference type="ARBA" id="ARBA00022737"/>
    </source>
</evidence>
<dbReference type="OrthoDB" id="5428259at2759"/>
<evidence type="ECO:0000256" key="1">
    <source>
        <dbReference type="ARBA" id="ARBA00001947"/>
    </source>
</evidence>
<evidence type="ECO:0000256" key="12">
    <source>
        <dbReference type="ARBA" id="ARBA00022694"/>
    </source>
</evidence>
<evidence type="ECO:0000256" key="9">
    <source>
        <dbReference type="ARBA" id="ARBA00022603"/>
    </source>
</evidence>
<comment type="catalytic activity">
    <reaction evidence="21">
        <text>geranylgeranyl diphosphate + L-cysteinyl-[protein] = S-geranylgeranyl-L-cysteinyl-[protein] + diphosphate</text>
        <dbReference type="Rhea" id="RHEA:21240"/>
        <dbReference type="Rhea" id="RHEA-COMP:10131"/>
        <dbReference type="Rhea" id="RHEA-COMP:11537"/>
        <dbReference type="ChEBI" id="CHEBI:29950"/>
        <dbReference type="ChEBI" id="CHEBI:33019"/>
        <dbReference type="ChEBI" id="CHEBI:57533"/>
        <dbReference type="ChEBI" id="CHEBI:86021"/>
        <dbReference type="EC" id="2.5.1.60"/>
    </reaction>
</comment>
<organism evidence="25">
    <name type="scientific">Hydra vulgaris</name>
    <name type="common">Hydra</name>
    <name type="synonym">Hydra attenuata</name>
    <dbReference type="NCBI Taxonomy" id="6087"/>
    <lineage>
        <taxon>Eukaryota</taxon>
        <taxon>Metazoa</taxon>
        <taxon>Cnidaria</taxon>
        <taxon>Hydrozoa</taxon>
        <taxon>Hydroidolina</taxon>
        <taxon>Anthoathecata</taxon>
        <taxon>Aplanulata</taxon>
        <taxon>Hydridae</taxon>
        <taxon>Hydra</taxon>
    </lineage>
</organism>
<dbReference type="FunFam" id="1.50.10.20:FF:000012">
    <property type="entry name" value="Geranylgeranyl transferase type-2 subunit beta"/>
    <property type="match status" value="1"/>
</dbReference>
<proteinExistence type="evidence at transcript level"/>
<keyword evidence="14" id="KW-0677">Repeat</keyword>
<dbReference type="GO" id="GO:0032259">
    <property type="term" value="P:methylation"/>
    <property type="evidence" value="ECO:0007669"/>
    <property type="project" value="UniProtKB-KW"/>
</dbReference>
<comment type="pathway">
    <text evidence="2">tRNA modification; wybutosine-tRNA(Phe) biosynthesis.</text>
</comment>
<evidence type="ECO:0000256" key="15">
    <source>
        <dbReference type="ARBA" id="ARBA00022833"/>
    </source>
</evidence>
<dbReference type="AlphaFoldDB" id="T2MF58"/>
<dbReference type="InterPro" id="IPR003827">
    <property type="entry name" value="tRNA_yW-synthesising"/>
</dbReference>
<comment type="subunit">
    <text evidence="4">Heterodimer of an alpha and a beta subunit.</text>
</comment>
<dbReference type="InterPro" id="IPR036602">
    <property type="entry name" value="tRNA_yW-synthesising-like_sf"/>
</dbReference>
<comment type="catalytic activity">
    <reaction evidence="22">
        <text>4-demethyl-7-[(3S)-3-amino-3-carboxypropyl]wyosine(37) in tRNA(Phe) + S-adenosyl-L-methionine = 7-[(3S)-3-amino-3-carboxypropyl]wyosine(37) in tRNA(Phe) + S-adenosyl-L-homocysteine + H(+)</text>
        <dbReference type="Rhea" id="RHEA:36635"/>
        <dbReference type="Rhea" id="RHEA-COMP:10378"/>
        <dbReference type="Rhea" id="RHEA-COMP:10379"/>
        <dbReference type="ChEBI" id="CHEBI:15378"/>
        <dbReference type="ChEBI" id="CHEBI:57856"/>
        <dbReference type="ChEBI" id="CHEBI:59789"/>
        <dbReference type="ChEBI" id="CHEBI:73543"/>
        <dbReference type="ChEBI" id="CHEBI:73550"/>
        <dbReference type="EC" id="2.1.1.282"/>
    </reaction>
</comment>
<keyword evidence="13" id="KW-0479">Metal-binding</keyword>
<name>T2MF58_HYDVU</name>
<evidence type="ECO:0000256" key="11">
    <source>
        <dbReference type="ARBA" id="ARBA00022691"/>
    </source>
</evidence>
<sequence>MTDIFDKQKKESLNGIDQSKKGSFDEPIEDLIIYLNSLSDFFTTSSCSGRTIVFTQSENKKKGCKWLVTSHGKIDAVDVINAVNETDENVTFKFEAFILHLQCRNLEQAQNMAVRQSHGLEVPLVFNDKVKVSNEASAERVSDCPHSLPHLVRFLNCLEAILVRFLNCLEAILVRFLNCLEAILVRFLNCLEAILVRFLNCLEAILVRFLNCLEAILVMHLKENEIPENAPKEFLLEKHALFIKAYEEKKNDYTYIMTEYLRMSGVYWCLSAMALMKKLPLMNKDEILDFVDSCKQPNGGYSASKNHDPHLLYTLSAVQILVLYDEINRINIEEVAAFISSLQQPDGSFYGDKWGEVDSRFSFCALAALKLIGKMDVIDVDKAIEFVISCMNFDGGFGSKPGSESHAGQIYCCLGALSITNRLHHIDPDLLAWWLCERQLESGGLNGRPEKLPDVCYSWWVIASLKILGKVHWIDEVQSYV</sequence>
<feature type="domain" description="tRNA wybutosine-synthesizing protein" evidence="24">
    <location>
        <begin position="8"/>
        <end position="112"/>
    </location>
</feature>
<dbReference type="InterPro" id="IPR045089">
    <property type="entry name" value="PGGT1B-like"/>
</dbReference>
<evidence type="ECO:0000256" key="19">
    <source>
        <dbReference type="ARBA" id="ARBA00032712"/>
    </source>
</evidence>
<feature type="non-terminal residue" evidence="25">
    <location>
        <position position="481"/>
    </location>
</feature>
<evidence type="ECO:0000256" key="17">
    <source>
        <dbReference type="ARBA" id="ARBA00030816"/>
    </source>
</evidence>
<dbReference type="Gene3D" id="1.50.10.20">
    <property type="match status" value="1"/>
</dbReference>
<gene>
    <name evidence="25" type="primary">RABGGTB</name>
</gene>
<dbReference type="InterPro" id="IPR001330">
    <property type="entry name" value="Prenyltrans"/>
</dbReference>
<dbReference type="InterPro" id="IPR026873">
    <property type="entry name" value="Ptb1"/>
</dbReference>
<dbReference type="SUPFAM" id="SSF48239">
    <property type="entry name" value="Terpenoid cyclases/Protein prenyltransferases"/>
    <property type="match status" value="1"/>
</dbReference>
<comment type="function">
    <text evidence="16">Probable S-adenosyl-L-methionine-dependent methyltransferase that acts as a component of the wybutosine biosynthesis pathway. Wybutosine is a hyper modified guanosine with a tricyclic base found at the 3'-position adjacent to the anticodon of eukaryotic phenylalanine tRNA.</text>
</comment>
<dbReference type="EC" id="2.5.1.60" evidence="5"/>
<dbReference type="InterPro" id="IPR008930">
    <property type="entry name" value="Terpenoid_cyclase/PrenylTrfase"/>
</dbReference>
<protein>
    <recommendedName>
        <fullName evidence="7">tRNA wybutosine-synthesizing protein 3 homolog</fullName>
        <ecNumber evidence="6">2.1.1.282</ecNumber>
        <ecNumber evidence="5">2.5.1.60</ecNumber>
    </recommendedName>
    <alternativeName>
        <fullName evidence="17">Geranylgeranyl transferase type II subunit beta</fullName>
    </alternativeName>
    <alternativeName>
        <fullName evidence="19">Rab geranyl-geranyltransferase subunit beta</fullName>
    </alternativeName>
    <alternativeName>
        <fullName evidence="18">Rab geranylgeranyltransferase subunit beta</fullName>
    </alternativeName>
    <alternativeName>
        <fullName evidence="20">Type II protein geranyl-geranyltransferase subunit beta</fullName>
    </alternativeName>
</protein>
<feature type="non-terminal residue" evidence="25">
    <location>
        <position position="1"/>
    </location>
</feature>
<keyword evidence="12" id="KW-0819">tRNA processing</keyword>
<evidence type="ECO:0000256" key="3">
    <source>
        <dbReference type="ARBA" id="ARBA00010497"/>
    </source>
</evidence>
<reference evidence="25" key="1">
    <citation type="journal article" date="2013" name="Genome Biol. Evol.">
        <title>Punctuated emergences of genetic and phenotypic innovations in eumetazoan, bilaterian, euteleostome, and hominidae ancestors.</title>
        <authorList>
            <person name="Wenger Y."/>
            <person name="Galliot B."/>
        </authorList>
    </citation>
    <scope>NUCLEOTIDE SEQUENCE</scope>
    <source>
        <tissue evidence="25">Whole animals</tissue>
    </source>
</reference>